<feature type="signal peptide" evidence="1">
    <location>
        <begin position="1"/>
        <end position="23"/>
    </location>
</feature>
<keyword evidence="1" id="KW-0732">Signal</keyword>
<evidence type="ECO:0000313" key="3">
    <source>
        <dbReference type="EMBL" id="ENO84364.1"/>
    </source>
</evidence>
<accession>N6YWP9</accession>
<dbReference type="AlphaFoldDB" id="N6YWP9"/>
<comment type="caution">
    <text evidence="3">The sequence shown here is derived from an EMBL/GenBank/DDBJ whole genome shotgun (WGS) entry which is preliminary data.</text>
</comment>
<dbReference type="Pfam" id="PF13372">
    <property type="entry name" value="Alginate_exp"/>
    <property type="match status" value="1"/>
</dbReference>
<dbReference type="SUPFAM" id="SSF56935">
    <property type="entry name" value="Porins"/>
    <property type="match status" value="1"/>
</dbReference>
<evidence type="ECO:0000259" key="2">
    <source>
        <dbReference type="Pfam" id="PF13372"/>
    </source>
</evidence>
<organism evidence="3 4">
    <name type="scientific">Thauera linaloolentis (strain DSM 12138 / JCM 21573 / CCUG 41526 / CIP 105981 / IAM 15112 / NBRC 102519 / 47Lol)</name>
    <dbReference type="NCBI Taxonomy" id="1123367"/>
    <lineage>
        <taxon>Bacteria</taxon>
        <taxon>Pseudomonadati</taxon>
        <taxon>Pseudomonadota</taxon>
        <taxon>Betaproteobacteria</taxon>
        <taxon>Rhodocyclales</taxon>
        <taxon>Zoogloeaceae</taxon>
        <taxon>Thauera</taxon>
    </lineage>
</organism>
<gene>
    <name evidence="3" type="ORF">C666_17480</name>
</gene>
<evidence type="ECO:0000256" key="1">
    <source>
        <dbReference type="SAM" id="SignalP"/>
    </source>
</evidence>
<feature type="chain" id="PRO_5004129244" description="Alginate export domain-containing protein" evidence="1">
    <location>
        <begin position="24"/>
        <end position="439"/>
    </location>
</feature>
<reference evidence="3 4" key="1">
    <citation type="submission" date="2012-09" db="EMBL/GenBank/DDBJ databases">
        <title>Draft Genome Sequences of 6 Strains from Genus Thauera.</title>
        <authorList>
            <person name="Liu B."/>
            <person name="Shapleigh J.P."/>
            <person name="Frostegard A.H."/>
        </authorList>
    </citation>
    <scope>NUCLEOTIDE SEQUENCE [LARGE SCALE GENOMIC DNA]</scope>
    <source>
        <strain evidence="4">47Lol / DSM 12138</strain>
    </source>
</reference>
<proteinExistence type="predicted"/>
<dbReference type="Proteomes" id="UP000013232">
    <property type="component" value="Unassembled WGS sequence"/>
</dbReference>
<dbReference type="STRING" id="1123367.GCA_000621305_02949"/>
<keyword evidence="4" id="KW-1185">Reference proteome</keyword>
<dbReference type="EMBL" id="AMXE01000111">
    <property type="protein sequence ID" value="ENO84364.1"/>
    <property type="molecule type" value="Genomic_DNA"/>
</dbReference>
<dbReference type="InterPro" id="IPR025388">
    <property type="entry name" value="Alginate_export_dom"/>
</dbReference>
<dbReference type="eggNOG" id="COG3203">
    <property type="taxonomic scope" value="Bacteria"/>
</dbReference>
<name>N6YWP9_THAL4</name>
<feature type="domain" description="Alginate export" evidence="2">
    <location>
        <begin position="106"/>
        <end position="340"/>
    </location>
</feature>
<dbReference type="OrthoDB" id="311329at2"/>
<protein>
    <recommendedName>
        <fullName evidence="2">Alginate export domain-containing protein</fullName>
    </recommendedName>
</protein>
<sequence>MRILMNVAAALAAGLATLGPAHAWELYQGERGSLGLKVDAMAGAFSTREDYLGEGGRKWREAFVHGVLVGSTRAGDGELYGGLGAIAQGTWGDGDAGGYTTGRERDVDLEDAYLGWRSAGGVFDFSFGRQQFQLGDGFLIAADRVNLGKGLEGPGIRVDRGGAYYLAAKKSFGNTAILRVDPAGPWRGDAFWLKSNNPYQQDTELGGLNLEYVSETHGTLGLSWMKVLGVDRGAGLGAFDQRDGMRIANLRGQGSLGVDNLFVAFEYVDQRGGDTAVKNDADAWFVEGGWTFADVAWSPTLNYRHARFSADKASTDRNEAFDPLFFGLSRGLGTWFQGEVAANYAGPANSGNKVDRLELTLAPREDLSVTLQYWDIRSIGDAADLDGREIDLFAFWQINDNVTFVPLLGLYEPRGKDVKSLQGNDRRNVYLQAVLIFNY</sequence>
<evidence type="ECO:0000313" key="4">
    <source>
        <dbReference type="Proteomes" id="UP000013232"/>
    </source>
</evidence>
<dbReference type="RefSeq" id="WP_004345625.1">
    <property type="nucleotide sequence ID" value="NZ_AMXE01000111.1"/>
</dbReference>